<dbReference type="GO" id="GO:0004252">
    <property type="term" value="F:serine-type endopeptidase activity"/>
    <property type="evidence" value="ECO:0007669"/>
    <property type="project" value="InterPro"/>
</dbReference>
<keyword evidence="5" id="KW-0378">Hydrolase</keyword>
<comment type="similarity">
    <text evidence="2">Belongs to the peptidase S54 family.</text>
</comment>
<comment type="subcellular location">
    <subcellularLocation>
        <location evidence="1">Membrane</location>
        <topology evidence="1">Multi-pass membrane protein</topology>
    </subcellularLocation>
</comment>
<dbReference type="Pfam" id="PF01694">
    <property type="entry name" value="Rhomboid"/>
    <property type="match status" value="1"/>
</dbReference>
<evidence type="ECO:0000256" key="8">
    <source>
        <dbReference type="SAM" id="Phobius"/>
    </source>
</evidence>
<evidence type="ECO:0000256" key="3">
    <source>
        <dbReference type="ARBA" id="ARBA00022670"/>
    </source>
</evidence>
<dbReference type="Proteomes" id="UP001075354">
    <property type="component" value="Chromosome 4"/>
</dbReference>
<keyword evidence="7 8" id="KW-0472">Membrane</keyword>
<dbReference type="InterPro" id="IPR035952">
    <property type="entry name" value="Rhomboid-like_sf"/>
</dbReference>
<dbReference type="PANTHER" id="PTHR43066:SF1">
    <property type="entry name" value="RHOMBOID PROTEIN 2"/>
    <property type="match status" value="1"/>
</dbReference>
<evidence type="ECO:0000259" key="9">
    <source>
        <dbReference type="Pfam" id="PF01694"/>
    </source>
</evidence>
<name>A0AAV7XVG0_9NEOP</name>
<dbReference type="InterPro" id="IPR022764">
    <property type="entry name" value="Peptidase_S54_rhomboid_dom"/>
</dbReference>
<feature type="transmembrane region" description="Helical" evidence="8">
    <location>
        <begin position="106"/>
        <end position="127"/>
    </location>
</feature>
<dbReference type="GO" id="GO:0006508">
    <property type="term" value="P:proteolysis"/>
    <property type="evidence" value="ECO:0007669"/>
    <property type="project" value="UniProtKB-KW"/>
</dbReference>
<organism evidence="10 11">
    <name type="scientific">Megalurothrips usitatus</name>
    <name type="common">bean blossom thrips</name>
    <dbReference type="NCBI Taxonomy" id="439358"/>
    <lineage>
        <taxon>Eukaryota</taxon>
        <taxon>Metazoa</taxon>
        <taxon>Ecdysozoa</taxon>
        <taxon>Arthropoda</taxon>
        <taxon>Hexapoda</taxon>
        <taxon>Insecta</taxon>
        <taxon>Pterygota</taxon>
        <taxon>Neoptera</taxon>
        <taxon>Paraneoptera</taxon>
        <taxon>Thysanoptera</taxon>
        <taxon>Terebrantia</taxon>
        <taxon>Thripoidea</taxon>
        <taxon>Thripidae</taxon>
        <taxon>Megalurothrips</taxon>
    </lineage>
</organism>
<reference evidence="10" key="1">
    <citation type="submission" date="2022-12" db="EMBL/GenBank/DDBJ databases">
        <title>Chromosome-level genome assembly of the bean flower thrips Megalurothrips usitatus.</title>
        <authorList>
            <person name="Ma L."/>
            <person name="Liu Q."/>
            <person name="Li H."/>
            <person name="Cai W."/>
        </authorList>
    </citation>
    <scope>NUCLEOTIDE SEQUENCE</scope>
    <source>
        <strain evidence="10">Cailab_2022a</strain>
    </source>
</reference>
<evidence type="ECO:0000256" key="1">
    <source>
        <dbReference type="ARBA" id="ARBA00004141"/>
    </source>
</evidence>
<dbReference type="EMBL" id="JAPTSV010000004">
    <property type="protein sequence ID" value="KAJ1528844.1"/>
    <property type="molecule type" value="Genomic_DNA"/>
</dbReference>
<dbReference type="AlphaFoldDB" id="A0AAV7XVG0"/>
<keyword evidence="4 8" id="KW-0812">Transmembrane</keyword>
<accession>A0AAV7XVG0</accession>
<dbReference type="Gene3D" id="1.20.1540.10">
    <property type="entry name" value="Rhomboid-like"/>
    <property type="match status" value="1"/>
</dbReference>
<dbReference type="GO" id="GO:0016020">
    <property type="term" value="C:membrane"/>
    <property type="evidence" value="ECO:0007669"/>
    <property type="project" value="UniProtKB-SubCell"/>
</dbReference>
<evidence type="ECO:0000313" key="10">
    <source>
        <dbReference type="EMBL" id="KAJ1528844.1"/>
    </source>
</evidence>
<evidence type="ECO:0000256" key="7">
    <source>
        <dbReference type="ARBA" id="ARBA00023136"/>
    </source>
</evidence>
<gene>
    <name evidence="10" type="ORF">ONE63_007216</name>
</gene>
<keyword evidence="6 8" id="KW-1133">Transmembrane helix</keyword>
<keyword evidence="3" id="KW-0645">Protease</keyword>
<evidence type="ECO:0000256" key="4">
    <source>
        <dbReference type="ARBA" id="ARBA00022692"/>
    </source>
</evidence>
<evidence type="ECO:0000256" key="5">
    <source>
        <dbReference type="ARBA" id="ARBA00022801"/>
    </source>
</evidence>
<protein>
    <recommendedName>
        <fullName evidence="9">Peptidase S54 rhomboid domain-containing protein</fullName>
    </recommendedName>
</protein>
<keyword evidence="11" id="KW-1185">Reference proteome</keyword>
<dbReference type="PANTHER" id="PTHR43066">
    <property type="entry name" value="RHOMBOID-RELATED PROTEIN"/>
    <property type="match status" value="1"/>
</dbReference>
<evidence type="ECO:0000313" key="11">
    <source>
        <dbReference type="Proteomes" id="UP001075354"/>
    </source>
</evidence>
<dbReference type="SUPFAM" id="SSF144091">
    <property type="entry name" value="Rhomboid-like"/>
    <property type="match status" value="1"/>
</dbReference>
<comment type="caution">
    <text evidence="10">The sequence shown here is derived from an EMBL/GenBank/DDBJ whole genome shotgun (WGS) entry which is preliminary data.</text>
</comment>
<evidence type="ECO:0000256" key="6">
    <source>
        <dbReference type="ARBA" id="ARBA00022989"/>
    </source>
</evidence>
<evidence type="ECO:0000256" key="2">
    <source>
        <dbReference type="ARBA" id="ARBA00009045"/>
    </source>
</evidence>
<sequence length="245" mass="27394">MRSNRRSRGLEMGVLLLFSELLNVGFGVIPPVTLGAIIGQTLLFLGFIDVPWDRWDVCISAQNVWRGRDWRRLFLSAVEHADDRHLYYNMISFLSKARTLEPRYGSANFAIILAFITTLTSAFYVALGLGCANILHDSYYLQTCAIGFSGVLFALKVITTMESSQYSETRVAGIAMPSKYAPWAELILIHVLVPNASFMGHLAGILAGLTYTSTPVGALVDSLIRGITGRAIWHEWTARRYYSRY</sequence>
<dbReference type="FunFam" id="1.20.1540.10:FF:000008">
    <property type="entry name" value="RHOMBOID-like protein 13"/>
    <property type="match status" value="1"/>
</dbReference>
<feature type="transmembrane region" description="Helical" evidence="8">
    <location>
        <begin position="139"/>
        <end position="158"/>
    </location>
</feature>
<proteinExistence type="inferred from homology"/>
<feature type="domain" description="Peptidase S54 rhomboid" evidence="9">
    <location>
        <begin position="69"/>
        <end position="212"/>
    </location>
</feature>